<dbReference type="RefSeq" id="WP_194448686.1">
    <property type="nucleotide sequence ID" value="NZ_CP063849.1"/>
</dbReference>
<feature type="domain" description="BMC" evidence="4">
    <location>
        <begin position="106"/>
        <end position="190"/>
    </location>
</feature>
<dbReference type="EMBL" id="CP063849">
    <property type="protein sequence ID" value="QOY87017.1"/>
    <property type="molecule type" value="Genomic_DNA"/>
</dbReference>
<organism evidence="5 6">
    <name type="scientific">Paludibaculum fermentans</name>
    <dbReference type="NCBI Taxonomy" id="1473598"/>
    <lineage>
        <taxon>Bacteria</taxon>
        <taxon>Pseudomonadati</taxon>
        <taxon>Acidobacteriota</taxon>
        <taxon>Terriglobia</taxon>
        <taxon>Bryobacterales</taxon>
        <taxon>Bryobacteraceae</taxon>
        <taxon>Paludibaculum</taxon>
    </lineage>
</organism>
<dbReference type="KEGG" id="pfer:IRI77_30255"/>
<sequence>MVILDAMEKTGSVRVLQAELNDQPGVCLKVIGPLGDVQSAAAAARQIAGKMMVEIVADVIAAPHEGAPAAYEALPDFNPLFSQATVQVPGSAKQKEKVVDQQAGFAVGLIETQGFTAVFEAIDTALKTAAVEVLAREKLGGGYITVIIKGDVAAVSAAVEAGKKKVEGLGKLVAAHVIPSPSQGVISLLPKL</sequence>
<dbReference type="PROSITE" id="PS51930">
    <property type="entry name" value="BMC_2"/>
    <property type="match status" value="1"/>
</dbReference>
<proteinExistence type="inferred from homology"/>
<evidence type="ECO:0000259" key="4">
    <source>
        <dbReference type="PROSITE" id="PS51930"/>
    </source>
</evidence>
<dbReference type="PANTHER" id="PTHR33941">
    <property type="entry name" value="PROPANEDIOL UTILIZATION PROTEIN PDUA"/>
    <property type="match status" value="1"/>
</dbReference>
<dbReference type="SMART" id="SM00877">
    <property type="entry name" value="BMC"/>
    <property type="match status" value="2"/>
</dbReference>
<evidence type="ECO:0000256" key="2">
    <source>
        <dbReference type="ARBA" id="ARBA00024446"/>
    </source>
</evidence>
<evidence type="ECO:0000256" key="3">
    <source>
        <dbReference type="PROSITE-ProRule" id="PRU01278"/>
    </source>
</evidence>
<evidence type="ECO:0000313" key="5">
    <source>
        <dbReference type="EMBL" id="QOY87017.1"/>
    </source>
</evidence>
<dbReference type="Gene3D" id="3.30.70.1710">
    <property type="match status" value="2"/>
</dbReference>
<dbReference type="InterPro" id="IPR050575">
    <property type="entry name" value="BMC_shell"/>
</dbReference>
<gene>
    <name evidence="5" type="ORF">IRI77_30255</name>
</gene>
<comment type="subcellular location">
    <subcellularLocation>
        <location evidence="1">Bacterial microcompartment</location>
    </subcellularLocation>
</comment>
<dbReference type="InterPro" id="IPR044872">
    <property type="entry name" value="CcmK/CsoS1_BMC"/>
</dbReference>
<name>A0A7S7NNS0_PALFE</name>
<evidence type="ECO:0000256" key="1">
    <source>
        <dbReference type="ARBA" id="ARBA00024322"/>
    </source>
</evidence>
<accession>A0A7S7NNS0</accession>
<dbReference type="InterPro" id="IPR037233">
    <property type="entry name" value="CcmK-like_sf"/>
</dbReference>
<protein>
    <submittedName>
        <fullName evidence="5">BMC domain-containing protein</fullName>
    </submittedName>
</protein>
<evidence type="ECO:0000313" key="6">
    <source>
        <dbReference type="Proteomes" id="UP000593892"/>
    </source>
</evidence>
<dbReference type="PANTHER" id="PTHR33941:SF11">
    <property type="entry name" value="BACTERIAL MICROCOMPARTMENT SHELL PROTEIN PDUJ"/>
    <property type="match status" value="1"/>
</dbReference>
<dbReference type="Pfam" id="PF00936">
    <property type="entry name" value="BMC"/>
    <property type="match status" value="2"/>
</dbReference>
<dbReference type="Proteomes" id="UP000593892">
    <property type="component" value="Chromosome"/>
</dbReference>
<dbReference type="CDD" id="cd07045">
    <property type="entry name" value="BMC_CcmK_like"/>
    <property type="match status" value="1"/>
</dbReference>
<keyword evidence="6" id="KW-1185">Reference proteome</keyword>
<dbReference type="GO" id="GO:0031469">
    <property type="term" value="C:bacterial microcompartment"/>
    <property type="evidence" value="ECO:0007669"/>
    <property type="project" value="UniProtKB-SubCell"/>
</dbReference>
<reference evidence="5 6" key="1">
    <citation type="submission" date="2020-10" db="EMBL/GenBank/DDBJ databases">
        <title>Complete genome sequence of Paludibaculum fermentans P105T, a facultatively anaerobic acidobacterium capable of dissimilatory Fe(III) reduction.</title>
        <authorList>
            <person name="Dedysh S.N."/>
            <person name="Beletsky A.V."/>
            <person name="Kulichevskaya I.S."/>
            <person name="Mardanov A.V."/>
            <person name="Ravin N.V."/>
        </authorList>
    </citation>
    <scope>NUCLEOTIDE SEQUENCE [LARGE SCALE GENOMIC DNA]</scope>
    <source>
        <strain evidence="5 6">P105</strain>
    </source>
</reference>
<dbReference type="AlphaFoldDB" id="A0A7S7NNS0"/>
<dbReference type="SUPFAM" id="SSF143414">
    <property type="entry name" value="CcmK-like"/>
    <property type="match status" value="2"/>
</dbReference>
<comment type="similarity">
    <text evidence="3">Belongs to the bacterial microcompartments protein family.</text>
</comment>
<dbReference type="InterPro" id="IPR000249">
    <property type="entry name" value="BMC_dom"/>
</dbReference>
<keyword evidence="2" id="KW-1283">Bacterial microcompartment</keyword>